<name>A0AA37RV17_9GAMM</name>
<keyword evidence="5" id="KW-0067">ATP-binding</keyword>
<dbReference type="RefSeq" id="WP_095506718.1">
    <property type="nucleotide sequence ID" value="NZ_BSNC01000002.1"/>
</dbReference>
<evidence type="ECO:0000256" key="5">
    <source>
        <dbReference type="ARBA" id="ARBA00022840"/>
    </source>
</evidence>
<dbReference type="GO" id="GO:0006777">
    <property type="term" value="P:Mo-molybdopterin cofactor biosynthetic process"/>
    <property type="evidence" value="ECO:0007669"/>
    <property type="project" value="InterPro"/>
</dbReference>
<reference evidence="15" key="1">
    <citation type="journal article" date="2014" name="Int. J. Syst. Evol. Microbiol.">
        <title>Complete genome sequence of Corynebacterium casei LMG S-19264T (=DSM 44701T), isolated from a smear-ripened cheese.</title>
        <authorList>
            <consortium name="US DOE Joint Genome Institute (JGI-PGF)"/>
            <person name="Walter F."/>
            <person name="Albersmeier A."/>
            <person name="Kalinowski J."/>
            <person name="Ruckert C."/>
        </authorList>
    </citation>
    <scope>NUCLEOTIDE SEQUENCE</scope>
    <source>
        <strain evidence="15">NBRC 101628</strain>
    </source>
</reference>
<comment type="catalytic activity">
    <reaction evidence="6">
        <text>[molybdopterin-synthase sulfur-carrier protein]-C-terminal Gly-Gly + ATP + H(+) = [molybdopterin-synthase sulfur-carrier protein]-C-terminal Gly-Gly-AMP + diphosphate</text>
        <dbReference type="Rhea" id="RHEA:43616"/>
        <dbReference type="Rhea" id="RHEA-COMP:12159"/>
        <dbReference type="Rhea" id="RHEA-COMP:12202"/>
        <dbReference type="ChEBI" id="CHEBI:15378"/>
        <dbReference type="ChEBI" id="CHEBI:30616"/>
        <dbReference type="ChEBI" id="CHEBI:33019"/>
        <dbReference type="ChEBI" id="CHEBI:90618"/>
        <dbReference type="ChEBI" id="CHEBI:90778"/>
        <dbReference type="EC" id="2.7.7.80"/>
    </reaction>
</comment>
<proteinExistence type="inferred from homology"/>
<protein>
    <recommendedName>
        <fullName evidence="10">Molybdopterin-synthase adenylyltransferase</fullName>
        <ecNumber evidence="9">2.7.7.80</ecNumber>
    </recommendedName>
    <alternativeName>
        <fullName evidence="13">MoaD protein adenylase</fullName>
    </alternativeName>
    <alternativeName>
        <fullName evidence="11">Molybdopterin-converting factor subunit 1 adenylase</fullName>
    </alternativeName>
    <alternativeName>
        <fullName evidence="12">Sulfur carrier protein MoaD adenylyltransferase</fullName>
    </alternativeName>
</protein>
<dbReference type="InterPro" id="IPR045886">
    <property type="entry name" value="ThiF/MoeB/HesA"/>
</dbReference>
<comment type="function">
    <text evidence="7">Catalyzes the adenylation by ATP of the carboxyl group of the C-terminal glycine of sulfur carrier protein MoaD.</text>
</comment>
<evidence type="ECO:0000256" key="4">
    <source>
        <dbReference type="ARBA" id="ARBA00022741"/>
    </source>
</evidence>
<dbReference type="PANTHER" id="PTHR10953:SF194">
    <property type="entry name" value="MOLYBDOPTERIN-SYNTHASE ADENYLYLTRANSFERASE"/>
    <property type="match status" value="1"/>
</dbReference>
<gene>
    <name evidence="15" type="primary">moeB</name>
    <name evidence="15" type="ORF">GCM10007895_07050</name>
</gene>
<dbReference type="Pfam" id="PF00899">
    <property type="entry name" value="ThiF"/>
    <property type="match status" value="1"/>
</dbReference>
<dbReference type="Proteomes" id="UP001161422">
    <property type="component" value="Unassembled WGS sequence"/>
</dbReference>
<dbReference type="GO" id="GO:0008641">
    <property type="term" value="F:ubiquitin-like modifier activating enzyme activity"/>
    <property type="evidence" value="ECO:0007669"/>
    <property type="project" value="InterPro"/>
</dbReference>
<sequence>MMEDILTDSELVRYSRQISIQAMDIDGQEALKQAKVLVVGLGGLGCPAAQYLTVAGIGKMTLVDFDTVELSNLQRQVLHKDSRIGMAKVDSAVKTLSELNPLVELNAINARLDEAQMAEQVAQHDVVLDCTDNVDVRQMLNRLCFSAKKPLVSAAAIRMEGLLTVFDYSEGAPCYECFSALFGEQHLTCVESGILAPVVGTVGTLQALEAIKLITGMGKVLSGRVLMIDAMTMQFNEFKLGPNPSCAVCAKD</sequence>
<evidence type="ECO:0000256" key="13">
    <source>
        <dbReference type="ARBA" id="ARBA00078531"/>
    </source>
</evidence>
<keyword evidence="4" id="KW-0547">Nucleotide-binding</keyword>
<keyword evidence="3" id="KW-0808">Transferase</keyword>
<dbReference type="GO" id="GO:0004792">
    <property type="term" value="F:thiosulfate-cyanide sulfurtransferase activity"/>
    <property type="evidence" value="ECO:0007669"/>
    <property type="project" value="TreeGrafter"/>
</dbReference>
<feature type="domain" description="THIF-type NAD/FAD binding fold" evidence="14">
    <location>
        <begin position="14"/>
        <end position="247"/>
    </location>
</feature>
<evidence type="ECO:0000313" key="15">
    <source>
        <dbReference type="EMBL" id="GLP95399.1"/>
    </source>
</evidence>
<dbReference type="CDD" id="cd00757">
    <property type="entry name" value="ThiF_MoeB_HesA_family"/>
    <property type="match status" value="1"/>
</dbReference>
<dbReference type="GO" id="GO:0061605">
    <property type="term" value="F:molybdopterin-synthase adenylyltransferase activity"/>
    <property type="evidence" value="ECO:0007669"/>
    <property type="project" value="UniProtKB-EC"/>
</dbReference>
<dbReference type="InterPro" id="IPR012730">
    <property type="entry name" value="Mopterin_Synthase_Sase_MoeB"/>
</dbReference>
<evidence type="ECO:0000256" key="8">
    <source>
        <dbReference type="ARBA" id="ARBA00063809"/>
    </source>
</evidence>
<dbReference type="GO" id="GO:0005829">
    <property type="term" value="C:cytosol"/>
    <property type="evidence" value="ECO:0007669"/>
    <property type="project" value="TreeGrafter"/>
</dbReference>
<evidence type="ECO:0000256" key="2">
    <source>
        <dbReference type="ARBA" id="ARBA00009919"/>
    </source>
</evidence>
<dbReference type="NCBIfam" id="TIGR02355">
    <property type="entry name" value="moeB"/>
    <property type="match status" value="1"/>
</dbReference>
<evidence type="ECO:0000256" key="12">
    <source>
        <dbReference type="ARBA" id="ARBA00075328"/>
    </source>
</evidence>
<dbReference type="AlphaFoldDB" id="A0AA37RV17"/>
<dbReference type="GO" id="GO:0008146">
    <property type="term" value="F:sulfotransferase activity"/>
    <property type="evidence" value="ECO:0007669"/>
    <property type="project" value="TreeGrafter"/>
</dbReference>
<organism evidence="15 16">
    <name type="scientific">Paraferrimonas sedimenticola</name>
    <dbReference type="NCBI Taxonomy" id="375674"/>
    <lineage>
        <taxon>Bacteria</taxon>
        <taxon>Pseudomonadati</taxon>
        <taxon>Pseudomonadota</taxon>
        <taxon>Gammaproteobacteria</taxon>
        <taxon>Alteromonadales</taxon>
        <taxon>Ferrimonadaceae</taxon>
        <taxon>Paraferrimonas</taxon>
    </lineage>
</organism>
<dbReference type="FunFam" id="3.40.50.720:FF:000033">
    <property type="entry name" value="Adenylyltransferase and sulfurtransferase MOCS3"/>
    <property type="match status" value="1"/>
</dbReference>
<comment type="similarity">
    <text evidence="2">Belongs to the HesA/MoeB/ThiF family.</text>
</comment>
<comment type="pathway">
    <text evidence="1">Cofactor biosynthesis; molybdopterin biosynthesis.</text>
</comment>
<evidence type="ECO:0000256" key="6">
    <source>
        <dbReference type="ARBA" id="ARBA00052218"/>
    </source>
</evidence>
<dbReference type="Gene3D" id="3.40.50.720">
    <property type="entry name" value="NAD(P)-binding Rossmann-like Domain"/>
    <property type="match status" value="1"/>
</dbReference>
<dbReference type="SUPFAM" id="SSF69572">
    <property type="entry name" value="Activating enzymes of the ubiquitin-like proteins"/>
    <property type="match status" value="1"/>
</dbReference>
<keyword evidence="16" id="KW-1185">Reference proteome</keyword>
<dbReference type="InterPro" id="IPR000594">
    <property type="entry name" value="ThiF_NAD_FAD-bd"/>
</dbReference>
<dbReference type="GO" id="GO:0005524">
    <property type="term" value="F:ATP binding"/>
    <property type="evidence" value="ECO:0007669"/>
    <property type="project" value="UniProtKB-KW"/>
</dbReference>
<evidence type="ECO:0000256" key="7">
    <source>
        <dbReference type="ARBA" id="ARBA00055169"/>
    </source>
</evidence>
<dbReference type="InterPro" id="IPR035985">
    <property type="entry name" value="Ubiquitin-activating_enz"/>
</dbReference>
<evidence type="ECO:0000256" key="9">
    <source>
        <dbReference type="ARBA" id="ARBA00066884"/>
    </source>
</evidence>
<evidence type="ECO:0000256" key="3">
    <source>
        <dbReference type="ARBA" id="ARBA00022679"/>
    </source>
</evidence>
<comment type="subunit">
    <text evidence="8">Homodimer. Forms a stable heterotetrameric complex of 2 MoeB and 2 MoaD during adenylation of MoaD.</text>
</comment>
<dbReference type="PANTHER" id="PTHR10953">
    <property type="entry name" value="UBIQUITIN-ACTIVATING ENZYME E1"/>
    <property type="match status" value="1"/>
</dbReference>
<comment type="caution">
    <text evidence="15">The sequence shown here is derived from an EMBL/GenBank/DDBJ whole genome shotgun (WGS) entry which is preliminary data.</text>
</comment>
<dbReference type="NCBIfam" id="NF004281">
    <property type="entry name" value="PRK05690.1"/>
    <property type="match status" value="1"/>
</dbReference>
<evidence type="ECO:0000256" key="10">
    <source>
        <dbReference type="ARBA" id="ARBA00073635"/>
    </source>
</evidence>
<evidence type="ECO:0000259" key="14">
    <source>
        <dbReference type="Pfam" id="PF00899"/>
    </source>
</evidence>
<evidence type="ECO:0000313" key="16">
    <source>
        <dbReference type="Proteomes" id="UP001161422"/>
    </source>
</evidence>
<dbReference type="EMBL" id="BSNC01000002">
    <property type="protein sequence ID" value="GLP95399.1"/>
    <property type="molecule type" value="Genomic_DNA"/>
</dbReference>
<reference evidence="15" key="2">
    <citation type="submission" date="2023-01" db="EMBL/GenBank/DDBJ databases">
        <title>Draft genome sequence of Paraferrimonas sedimenticola strain NBRC 101628.</title>
        <authorList>
            <person name="Sun Q."/>
            <person name="Mori K."/>
        </authorList>
    </citation>
    <scope>NUCLEOTIDE SEQUENCE</scope>
    <source>
        <strain evidence="15">NBRC 101628</strain>
    </source>
</reference>
<accession>A0AA37RV17</accession>
<dbReference type="EC" id="2.7.7.80" evidence="9"/>
<evidence type="ECO:0000256" key="1">
    <source>
        <dbReference type="ARBA" id="ARBA00005046"/>
    </source>
</evidence>
<keyword evidence="15" id="KW-0548">Nucleotidyltransferase</keyword>
<evidence type="ECO:0000256" key="11">
    <source>
        <dbReference type="ARBA" id="ARBA00075110"/>
    </source>
</evidence>